<gene>
    <name evidence="3" type="ORF">KAK10_03580</name>
</gene>
<feature type="transmembrane region" description="Helical" evidence="1">
    <location>
        <begin position="205"/>
        <end position="226"/>
    </location>
</feature>
<keyword evidence="3" id="KW-0808">Transferase</keyword>
<dbReference type="InterPro" id="IPR002656">
    <property type="entry name" value="Acyl_transf_3_dom"/>
</dbReference>
<name>A0ABT0VGQ4_9LACO</name>
<feature type="transmembrane region" description="Helical" evidence="1">
    <location>
        <begin position="173"/>
        <end position="193"/>
    </location>
</feature>
<feature type="transmembrane region" description="Helical" evidence="1">
    <location>
        <begin position="317"/>
        <end position="343"/>
    </location>
</feature>
<feature type="transmembrane region" description="Helical" evidence="1">
    <location>
        <begin position="278"/>
        <end position="297"/>
    </location>
</feature>
<evidence type="ECO:0000313" key="3">
    <source>
        <dbReference type="EMBL" id="MCM2437013.1"/>
    </source>
</evidence>
<keyword evidence="1" id="KW-0812">Transmembrane</keyword>
<keyword evidence="3" id="KW-0012">Acyltransferase</keyword>
<feature type="domain" description="Acyltransferase 3" evidence="2">
    <location>
        <begin position="12"/>
        <end position="331"/>
    </location>
</feature>
<feature type="transmembrane region" description="Helical" evidence="1">
    <location>
        <begin position="50"/>
        <end position="71"/>
    </location>
</feature>
<dbReference type="GO" id="GO:0016746">
    <property type="term" value="F:acyltransferase activity"/>
    <property type="evidence" value="ECO:0007669"/>
    <property type="project" value="UniProtKB-KW"/>
</dbReference>
<reference evidence="3" key="1">
    <citation type="submission" date="2021-04" db="EMBL/GenBank/DDBJ databases">
        <title>Taxonomic assessment of Weissella genus.</title>
        <authorList>
            <person name="Fanelli F."/>
            <person name="Chieffi D."/>
            <person name="Dell'Aquila A."/>
            <person name="Gyu-Sung C."/>
            <person name="Franz C.M.A.P."/>
            <person name="Fusco V."/>
        </authorList>
    </citation>
    <scope>NUCLEOTIDE SEQUENCE</scope>
    <source>
        <strain evidence="3">LMG 25373</strain>
    </source>
</reference>
<feature type="transmembrane region" description="Helical" evidence="1">
    <location>
        <begin position="150"/>
        <end position="167"/>
    </location>
</feature>
<dbReference type="Proteomes" id="UP001057481">
    <property type="component" value="Unassembled WGS sequence"/>
</dbReference>
<sequence length="366" mass="42559">MASVQIKKRKSNIELLRIFAILLIIINHLSLHTPWNVEKTANVARLTTQWLASGGRLGVNIFVLITGYFLIKSRFKWRSLSKLWLQVWLYAVALFFVFRAMGEPISYNQLRISFLPIFYNQWWFITAYVIMYLFVPFINKFILSLTKKELRRFLGLTLIVGSIWPTLAPKISIYSDVTWMIFVYIIGAYIRIYPEDFNKIKTRTILIYFSMIGILSVCSIQLMNWFNSLPANFLVKLIRSIGISNTRLANAPMSPLSLSLAVLILLIFLRLHIPYSKFINTLAANVFGVYLLQSNTISHKWLWRVVNAQQFTDAWQILTYAILITIIIFSVGSLIVWLTNFIVKPLEELIFGSFDNYQQANIKIKE</sequence>
<keyword evidence="1" id="KW-1133">Transmembrane helix</keyword>
<dbReference type="RefSeq" id="WP_205144177.1">
    <property type="nucleotide sequence ID" value="NZ_JAFBDN010000023.1"/>
</dbReference>
<organism evidence="3 4">
    <name type="scientific">Periweissella beninensis</name>
    <dbReference type="NCBI Taxonomy" id="504936"/>
    <lineage>
        <taxon>Bacteria</taxon>
        <taxon>Bacillati</taxon>
        <taxon>Bacillota</taxon>
        <taxon>Bacilli</taxon>
        <taxon>Lactobacillales</taxon>
        <taxon>Lactobacillaceae</taxon>
        <taxon>Periweissella</taxon>
    </lineage>
</organism>
<evidence type="ECO:0000259" key="2">
    <source>
        <dbReference type="Pfam" id="PF01757"/>
    </source>
</evidence>
<evidence type="ECO:0000313" key="4">
    <source>
        <dbReference type="Proteomes" id="UP001057481"/>
    </source>
</evidence>
<keyword evidence="4" id="KW-1185">Reference proteome</keyword>
<proteinExistence type="predicted"/>
<feature type="transmembrane region" description="Helical" evidence="1">
    <location>
        <begin position="253"/>
        <end position="271"/>
    </location>
</feature>
<accession>A0ABT0VGQ4</accession>
<feature type="transmembrane region" description="Helical" evidence="1">
    <location>
        <begin position="12"/>
        <end position="30"/>
    </location>
</feature>
<feature type="transmembrane region" description="Helical" evidence="1">
    <location>
        <begin position="83"/>
        <end position="102"/>
    </location>
</feature>
<dbReference type="Pfam" id="PF01757">
    <property type="entry name" value="Acyl_transf_3"/>
    <property type="match status" value="1"/>
</dbReference>
<protein>
    <submittedName>
        <fullName evidence="3">Acyltransferase</fullName>
    </submittedName>
</protein>
<evidence type="ECO:0000256" key="1">
    <source>
        <dbReference type="SAM" id="Phobius"/>
    </source>
</evidence>
<feature type="transmembrane region" description="Helical" evidence="1">
    <location>
        <begin position="122"/>
        <end position="143"/>
    </location>
</feature>
<dbReference type="EMBL" id="JAGMVS010000045">
    <property type="protein sequence ID" value="MCM2437013.1"/>
    <property type="molecule type" value="Genomic_DNA"/>
</dbReference>
<keyword evidence="1" id="KW-0472">Membrane</keyword>
<comment type="caution">
    <text evidence="3">The sequence shown here is derived from an EMBL/GenBank/DDBJ whole genome shotgun (WGS) entry which is preliminary data.</text>
</comment>